<protein>
    <submittedName>
        <fullName evidence="1">Uncharacterized protein</fullName>
    </submittedName>
</protein>
<name>A0AAD5RI37_9PEZI</name>
<sequence>MEPPTECKRALTDLDDAHGLVTPSGKVDIASAIPTAVDTITSAAKDSIPAATTASSSQSANPAHIEAHLREMCQGIQSDCLKDSETVQAACQHIIADGKKDTAARKTKKARFLKVIGLWLKSHQEKSRLTASAVAMVGQTYPEHRGVVFGSLKDVAARMSKDMDHIQTAMGLLADKRQK</sequence>
<comment type="caution">
    <text evidence="1">The sequence shown here is derived from an EMBL/GenBank/DDBJ whole genome shotgun (WGS) entry which is preliminary data.</text>
</comment>
<gene>
    <name evidence="1" type="ORF">MKZ38_007885</name>
</gene>
<dbReference type="AlphaFoldDB" id="A0AAD5RI37"/>
<evidence type="ECO:0000313" key="2">
    <source>
        <dbReference type="Proteomes" id="UP001201980"/>
    </source>
</evidence>
<proteinExistence type="predicted"/>
<accession>A0AAD5RI37</accession>
<dbReference type="Proteomes" id="UP001201980">
    <property type="component" value="Unassembled WGS sequence"/>
</dbReference>
<reference evidence="1" key="1">
    <citation type="submission" date="2022-07" db="EMBL/GenBank/DDBJ databases">
        <title>Draft genome sequence of Zalerion maritima ATCC 34329, a (micro)plastics degrading marine fungus.</title>
        <authorList>
            <person name="Paco A."/>
            <person name="Goncalves M.F.M."/>
            <person name="Rocha-Santos T.A.P."/>
            <person name="Alves A."/>
        </authorList>
    </citation>
    <scope>NUCLEOTIDE SEQUENCE</scope>
    <source>
        <strain evidence="1">ATCC 34329</strain>
    </source>
</reference>
<organism evidence="1 2">
    <name type="scientific">Zalerion maritima</name>
    <dbReference type="NCBI Taxonomy" id="339359"/>
    <lineage>
        <taxon>Eukaryota</taxon>
        <taxon>Fungi</taxon>
        <taxon>Dikarya</taxon>
        <taxon>Ascomycota</taxon>
        <taxon>Pezizomycotina</taxon>
        <taxon>Sordariomycetes</taxon>
        <taxon>Lulworthiomycetidae</taxon>
        <taxon>Lulworthiales</taxon>
        <taxon>Lulworthiaceae</taxon>
        <taxon>Zalerion</taxon>
    </lineage>
</organism>
<keyword evidence="2" id="KW-1185">Reference proteome</keyword>
<dbReference type="EMBL" id="JAKWBI020000520">
    <property type="protein sequence ID" value="KAJ2894183.1"/>
    <property type="molecule type" value="Genomic_DNA"/>
</dbReference>
<evidence type="ECO:0000313" key="1">
    <source>
        <dbReference type="EMBL" id="KAJ2894183.1"/>
    </source>
</evidence>